<comment type="subcellular location">
    <subcellularLocation>
        <location evidence="1">Membrane</location>
        <topology evidence="1">Multi-pass membrane protein</topology>
    </subcellularLocation>
</comment>
<keyword evidence="5 6" id="KW-0472">Membrane</keyword>
<dbReference type="Proteomes" id="UP001595729">
    <property type="component" value="Unassembled WGS sequence"/>
</dbReference>
<dbReference type="InterPro" id="IPR004307">
    <property type="entry name" value="TspO_MBR"/>
</dbReference>
<keyword evidence="3 6" id="KW-0812">Transmembrane</keyword>
<evidence type="ECO:0000313" key="7">
    <source>
        <dbReference type="EMBL" id="MFC3684184.1"/>
    </source>
</evidence>
<dbReference type="EMBL" id="JBHRXX010000005">
    <property type="protein sequence ID" value="MFC3684184.1"/>
    <property type="molecule type" value="Genomic_DNA"/>
</dbReference>
<protein>
    <submittedName>
        <fullName evidence="7">TspO/MBR family protein</fullName>
    </submittedName>
</protein>
<evidence type="ECO:0000256" key="1">
    <source>
        <dbReference type="ARBA" id="ARBA00004141"/>
    </source>
</evidence>
<keyword evidence="8" id="KW-1185">Reference proteome</keyword>
<evidence type="ECO:0000256" key="3">
    <source>
        <dbReference type="ARBA" id="ARBA00022692"/>
    </source>
</evidence>
<sequence>MNAPIRALTRTEQTLGLVGWLALCFLTAGAGAVASANAQSFYAALVQPSWSPPGWLFGPVWTVLFTLMAVAAWLVWRAAVRPSDRNRALVLFVVQLVANALWSWLFFAWQKGGWAFAEVVVFWLLIAATCVAFWRVRPLAGLLLLPYLAWVAFAAYLNWVLWQANPAILG</sequence>
<evidence type="ECO:0000313" key="8">
    <source>
        <dbReference type="Proteomes" id="UP001595729"/>
    </source>
</evidence>
<reference evidence="8" key="1">
    <citation type="journal article" date="2019" name="Int. J. Syst. Evol. Microbiol.">
        <title>The Global Catalogue of Microorganisms (GCM) 10K type strain sequencing project: providing services to taxonomists for standard genome sequencing and annotation.</title>
        <authorList>
            <consortium name="The Broad Institute Genomics Platform"/>
            <consortium name="The Broad Institute Genome Sequencing Center for Infectious Disease"/>
            <person name="Wu L."/>
            <person name="Ma J."/>
        </authorList>
    </citation>
    <scope>NUCLEOTIDE SEQUENCE [LARGE SCALE GENOMIC DNA]</scope>
    <source>
        <strain evidence="8">KCTC 42501</strain>
    </source>
</reference>
<dbReference type="CDD" id="cd15904">
    <property type="entry name" value="TSPO_MBR"/>
    <property type="match status" value="1"/>
</dbReference>
<dbReference type="InterPro" id="IPR038330">
    <property type="entry name" value="TspO/MBR-related_sf"/>
</dbReference>
<organism evidence="7 8">
    <name type="scientific">Hydrogenophaga luteola</name>
    <dbReference type="NCBI Taxonomy" id="1591122"/>
    <lineage>
        <taxon>Bacteria</taxon>
        <taxon>Pseudomonadati</taxon>
        <taxon>Pseudomonadota</taxon>
        <taxon>Betaproteobacteria</taxon>
        <taxon>Burkholderiales</taxon>
        <taxon>Comamonadaceae</taxon>
        <taxon>Hydrogenophaga</taxon>
    </lineage>
</organism>
<dbReference type="PANTHER" id="PTHR10057">
    <property type="entry name" value="PERIPHERAL-TYPE BENZODIAZEPINE RECEPTOR"/>
    <property type="match status" value="1"/>
</dbReference>
<dbReference type="PIRSF" id="PIRSF005859">
    <property type="entry name" value="PBR"/>
    <property type="match status" value="1"/>
</dbReference>
<accession>A0ABV7W474</accession>
<evidence type="ECO:0000256" key="5">
    <source>
        <dbReference type="ARBA" id="ARBA00023136"/>
    </source>
</evidence>
<name>A0ABV7W474_9BURK</name>
<evidence type="ECO:0000256" key="2">
    <source>
        <dbReference type="ARBA" id="ARBA00007524"/>
    </source>
</evidence>
<feature type="transmembrane region" description="Helical" evidence="6">
    <location>
        <begin position="113"/>
        <end position="134"/>
    </location>
</feature>
<feature type="transmembrane region" description="Helical" evidence="6">
    <location>
        <begin position="141"/>
        <end position="162"/>
    </location>
</feature>
<feature type="transmembrane region" description="Helical" evidence="6">
    <location>
        <begin position="54"/>
        <end position="76"/>
    </location>
</feature>
<evidence type="ECO:0000256" key="4">
    <source>
        <dbReference type="ARBA" id="ARBA00022989"/>
    </source>
</evidence>
<comment type="caution">
    <text evidence="7">The sequence shown here is derived from an EMBL/GenBank/DDBJ whole genome shotgun (WGS) entry which is preliminary data.</text>
</comment>
<gene>
    <name evidence="7" type="ORF">ACFOPI_11315</name>
</gene>
<feature type="transmembrane region" description="Helical" evidence="6">
    <location>
        <begin position="88"/>
        <end position="107"/>
    </location>
</feature>
<dbReference type="Pfam" id="PF03073">
    <property type="entry name" value="TspO_MBR"/>
    <property type="match status" value="1"/>
</dbReference>
<dbReference type="PANTHER" id="PTHR10057:SF0">
    <property type="entry name" value="TRANSLOCATOR PROTEIN"/>
    <property type="match status" value="1"/>
</dbReference>
<evidence type="ECO:0000256" key="6">
    <source>
        <dbReference type="SAM" id="Phobius"/>
    </source>
</evidence>
<comment type="similarity">
    <text evidence="2">Belongs to the TspO/BZRP family.</text>
</comment>
<dbReference type="Gene3D" id="1.20.1260.100">
    <property type="entry name" value="TspO/MBR protein"/>
    <property type="match status" value="1"/>
</dbReference>
<dbReference type="RefSeq" id="WP_382173889.1">
    <property type="nucleotide sequence ID" value="NZ_JBHRXX010000005.1"/>
</dbReference>
<keyword evidence="4 6" id="KW-1133">Transmembrane helix</keyword>
<proteinExistence type="inferred from homology"/>